<sequence length="624" mass="66236">MSDYSSSYSDGPAPKSAFRNFNRQKAMMRAQQATLSKDASHNAHPEPEPLSFPILQAPSSSFDDSLSDISEVRATMDALVDGADDVWLYSIVEPNEDSKNSEGFPLKTQDQTAIFSWLTSLSGQSDSESASPPGLTSKDQAVAALEPPTTNTLAEEFSPDFDTLSIGSLLDLDALDDKALFGVTEEQAAAYSAADIGLFDGFTLEELLEPIESLPTLDRALSEAPDNIRAMLGMMTKQIQEGEKLGLSSLQISESLSNLPSPSASRPSEVIHRKTKSASETVPPELPQKQNRLSLGPTPKAGSGSTLTRSSTVLKQHPFSSSTVASPESSPSSVTPLSRLPRQTSMSSMTRRSKPSSPTKPLVGGTSPRPSTPAKPLASGSSVKRRPLSLNPANPLGALNKASTAKSLAPKISVQPSTPAKSGSRLADKPRPLSLNSSTPLTRRSKPYSLTKPLVGETSVQPSVLAKPVASGSSVKSRPLSLNPVNPLGALNNASAAKSLAPEISVQPSTPAKAEYRTVVKPRPLSFNPLPTSRADSNFTINGKTFTSRIPVPSASKRFSILGTFTSEPDQNIRSAGLPPTESSYKASIQAFREANPNFVSRIPRFPLSRTASNPHRLSSVRGI</sequence>
<proteinExistence type="predicted"/>
<comment type="caution">
    <text evidence="1">The sequence shown here is derived from an EMBL/GenBank/DDBJ whole genome shotgun (WGS) entry which is preliminary data.</text>
</comment>
<gene>
    <name evidence="1" type="ORF">DSO57_1010221</name>
</gene>
<accession>A0ACC2S8J2</accession>
<keyword evidence="2" id="KW-1185">Reference proteome</keyword>
<organism evidence="1 2">
    <name type="scientific">Entomophthora muscae</name>
    <dbReference type="NCBI Taxonomy" id="34485"/>
    <lineage>
        <taxon>Eukaryota</taxon>
        <taxon>Fungi</taxon>
        <taxon>Fungi incertae sedis</taxon>
        <taxon>Zoopagomycota</taxon>
        <taxon>Entomophthoromycotina</taxon>
        <taxon>Entomophthoromycetes</taxon>
        <taxon>Entomophthorales</taxon>
        <taxon>Entomophthoraceae</taxon>
        <taxon>Entomophthora</taxon>
    </lineage>
</organism>
<dbReference type="EMBL" id="QTSX02005713">
    <property type="protein sequence ID" value="KAJ9058650.1"/>
    <property type="molecule type" value="Genomic_DNA"/>
</dbReference>
<protein>
    <submittedName>
        <fullName evidence="1">Uncharacterized protein</fullName>
    </submittedName>
</protein>
<dbReference type="Proteomes" id="UP001165960">
    <property type="component" value="Unassembled WGS sequence"/>
</dbReference>
<name>A0ACC2S8J2_9FUNG</name>
<reference evidence="1" key="1">
    <citation type="submission" date="2022-04" db="EMBL/GenBank/DDBJ databases">
        <title>Genome of the entomopathogenic fungus Entomophthora muscae.</title>
        <authorList>
            <person name="Elya C."/>
            <person name="Lovett B.R."/>
            <person name="Lee E."/>
            <person name="Macias A.M."/>
            <person name="Hajek A.E."/>
            <person name="De Bivort B.L."/>
            <person name="Kasson M.T."/>
            <person name="De Fine Licht H.H."/>
            <person name="Stajich J.E."/>
        </authorList>
    </citation>
    <scope>NUCLEOTIDE SEQUENCE</scope>
    <source>
        <strain evidence="1">Berkeley</strain>
    </source>
</reference>
<evidence type="ECO:0000313" key="2">
    <source>
        <dbReference type="Proteomes" id="UP001165960"/>
    </source>
</evidence>
<evidence type="ECO:0000313" key="1">
    <source>
        <dbReference type="EMBL" id="KAJ9058650.1"/>
    </source>
</evidence>